<evidence type="ECO:0000256" key="6">
    <source>
        <dbReference type="ARBA" id="ARBA00022692"/>
    </source>
</evidence>
<evidence type="ECO:0000313" key="12">
    <source>
        <dbReference type="Proteomes" id="UP000679179"/>
    </source>
</evidence>
<organism evidence="11 12">
    <name type="scientific">Clostridium polyendosporum</name>
    <dbReference type="NCBI Taxonomy" id="69208"/>
    <lineage>
        <taxon>Bacteria</taxon>
        <taxon>Bacillati</taxon>
        <taxon>Bacillota</taxon>
        <taxon>Clostridia</taxon>
        <taxon>Eubacteriales</taxon>
        <taxon>Clostridiaceae</taxon>
        <taxon>Clostridium</taxon>
    </lineage>
</organism>
<feature type="transmembrane region" description="Helical" evidence="10">
    <location>
        <begin position="48"/>
        <end position="81"/>
    </location>
</feature>
<keyword evidence="8 10" id="KW-0472">Membrane</keyword>
<feature type="transmembrane region" description="Helical" evidence="10">
    <location>
        <begin position="136"/>
        <end position="153"/>
    </location>
</feature>
<dbReference type="CDD" id="cd13143">
    <property type="entry name" value="MATE_MepA_like"/>
    <property type="match status" value="1"/>
</dbReference>
<feature type="transmembrane region" description="Helical" evidence="10">
    <location>
        <begin position="357"/>
        <end position="380"/>
    </location>
</feature>
<dbReference type="GO" id="GO:0015297">
    <property type="term" value="F:antiporter activity"/>
    <property type="evidence" value="ECO:0007669"/>
    <property type="project" value="InterPro"/>
</dbReference>
<feature type="transmembrane region" description="Helical" evidence="10">
    <location>
        <begin position="392"/>
        <end position="411"/>
    </location>
</feature>
<keyword evidence="12" id="KW-1185">Reference proteome</keyword>
<dbReference type="InterPro" id="IPR051327">
    <property type="entry name" value="MATE_MepA_subfamily"/>
</dbReference>
<dbReference type="InterPro" id="IPR045070">
    <property type="entry name" value="MATE_MepA-like"/>
</dbReference>
<dbReference type="GO" id="GO:0042910">
    <property type="term" value="F:xenobiotic transmembrane transporter activity"/>
    <property type="evidence" value="ECO:0007669"/>
    <property type="project" value="InterPro"/>
</dbReference>
<feature type="transmembrane region" description="Helical" evidence="10">
    <location>
        <begin position="234"/>
        <end position="259"/>
    </location>
</feature>
<evidence type="ECO:0000256" key="4">
    <source>
        <dbReference type="ARBA" id="ARBA00022448"/>
    </source>
</evidence>
<keyword evidence="9" id="KW-0046">Antibiotic resistance</keyword>
<dbReference type="PANTHER" id="PTHR43823:SF3">
    <property type="entry name" value="MULTIDRUG EXPORT PROTEIN MEPA"/>
    <property type="match status" value="1"/>
</dbReference>
<comment type="similarity">
    <text evidence="2">Belongs to the multi antimicrobial extrusion (MATE) (TC 2.A.66.1) family. MepA subfamily.</text>
</comment>
<feature type="transmembrane region" description="Helical" evidence="10">
    <location>
        <begin position="417"/>
        <end position="438"/>
    </location>
</feature>
<evidence type="ECO:0000256" key="3">
    <source>
        <dbReference type="ARBA" id="ARBA00022106"/>
    </source>
</evidence>
<name>A0A919S097_9CLOT</name>
<evidence type="ECO:0000256" key="7">
    <source>
        <dbReference type="ARBA" id="ARBA00022989"/>
    </source>
</evidence>
<keyword evidence="4" id="KW-0813">Transport</keyword>
<comment type="caution">
    <text evidence="11">The sequence shown here is derived from an EMBL/GenBank/DDBJ whole genome shotgun (WGS) entry which is preliminary data.</text>
</comment>
<evidence type="ECO:0000313" key="11">
    <source>
        <dbReference type="EMBL" id="GIM29499.1"/>
    </source>
</evidence>
<evidence type="ECO:0000256" key="5">
    <source>
        <dbReference type="ARBA" id="ARBA00022475"/>
    </source>
</evidence>
<dbReference type="Pfam" id="PF01554">
    <property type="entry name" value="MatE"/>
    <property type="match status" value="2"/>
</dbReference>
<dbReference type="Proteomes" id="UP000679179">
    <property type="component" value="Unassembled WGS sequence"/>
</dbReference>
<dbReference type="RefSeq" id="WP_212904196.1">
    <property type="nucleotide sequence ID" value="NZ_BOPZ01000018.1"/>
</dbReference>
<feature type="transmembrane region" description="Helical" evidence="10">
    <location>
        <begin position="192"/>
        <end position="214"/>
    </location>
</feature>
<dbReference type="GO" id="GO:0046677">
    <property type="term" value="P:response to antibiotic"/>
    <property type="evidence" value="ECO:0007669"/>
    <property type="project" value="UniProtKB-KW"/>
</dbReference>
<dbReference type="InterPro" id="IPR002528">
    <property type="entry name" value="MATE_fam"/>
</dbReference>
<dbReference type="PANTHER" id="PTHR43823">
    <property type="entry name" value="SPORULATION PROTEIN YKVU"/>
    <property type="match status" value="1"/>
</dbReference>
<proteinExistence type="inferred from homology"/>
<evidence type="ECO:0000256" key="10">
    <source>
        <dbReference type="SAM" id="Phobius"/>
    </source>
</evidence>
<feature type="transmembrane region" description="Helical" evidence="10">
    <location>
        <begin position="315"/>
        <end position="337"/>
    </location>
</feature>
<evidence type="ECO:0000256" key="2">
    <source>
        <dbReference type="ARBA" id="ARBA00008417"/>
    </source>
</evidence>
<dbReference type="EMBL" id="BOPZ01000018">
    <property type="protein sequence ID" value="GIM29499.1"/>
    <property type="molecule type" value="Genomic_DNA"/>
</dbReference>
<sequence length="455" mass="48899">MDESEELERESIGKLLLKFSIPAVIGMLVNALYSVVDRIFVGRGIGSIALSGVAVTFPISTVIMAVGMLVGTGAAAVISIKLGQKNVGQAEKIIGNAFVLTIITTIIVSILGLVFLDPILKLLGASAETMPYAKQFASILLIGAVLQNVGFGLNPIIRSEGDPKTAMITMLIGAVLNFIINPVFIFGFKLGVIGSALATVISQAVCSVWIFRYFTKGKSLLKLKKVNMKLEKSVIKEIIGIGMSPFTMQIAASLVTIIINTSLAKYGGDLAIGAFSLINSIIILILMPMLGINQGAQPIIGYNYGSKNISRVKKVLLYSAIANACISTIAFIVVQLFPVQIIRIFNTTDSKLIDLGANGISIFLMMFAIVGPQIAIVNYFQAVGKAKYSMFLSLLRQVVVLIPLILILPHFFKLNGIWMAGPVADFVSSVITFIFIAYEVKNLNKLNKEILDKAS</sequence>
<accession>A0A919S097</accession>
<evidence type="ECO:0000256" key="1">
    <source>
        <dbReference type="ARBA" id="ARBA00004651"/>
    </source>
</evidence>
<comment type="subcellular location">
    <subcellularLocation>
        <location evidence="1">Cell membrane</location>
        <topology evidence="1">Multi-pass membrane protein</topology>
    </subcellularLocation>
</comment>
<feature type="transmembrane region" description="Helical" evidence="10">
    <location>
        <begin position="165"/>
        <end position="186"/>
    </location>
</feature>
<dbReference type="NCBIfam" id="TIGR00797">
    <property type="entry name" value="matE"/>
    <property type="match status" value="1"/>
</dbReference>
<feature type="transmembrane region" description="Helical" evidence="10">
    <location>
        <begin position="93"/>
        <end position="116"/>
    </location>
</feature>
<feature type="transmembrane region" description="Helical" evidence="10">
    <location>
        <begin position="15"/>
        <end position="36"/>
    </location>
</feature>
<keyword evidence="5" id="KW-1003">Cell membrane</keyword>
<keyword evidence="6 10" id="KW-0812">Transmembrane</keyword>
<dbReference type="PIRSF" id="PIRSF006603">
    <property type="entry name" value="DinF"/>
    <property type="match status" value="1"/>
</dbReference>
<dbReference type="GO" id="GO:0005886">
    <property type="term" value="C:plasma membrane"/>
    <property type="evidence" value="ECO:0007669"/>
    <property type="project" value="UniProtKB-SubCell"/>
</dbReference>
<gene>
    <name evidence="11" type="ORF">CPJCM30710_21650</name>
</gene>
<reference evidence="11" key="1">
    <citation type="submission" date="2021-03" db="EMBL/GenBank/DDBJ databases">
        <title>Taxonomic study of Clostridium polyendosporum from meadow-gley soil under rice.</title>
        <authorList>
            <person name="Kobayashi H."/>
            <person name="Tanizawa Y."/>
            <person name="Yagura M."/>
        </authorList>
    </citation>
    <scope>NUCLEOTIDE SEQUENCE</scope>
    <source>
        <strain evidence="11">JCM 30710</strain>
    </source>
</reference>
<protein>
    <recommendedName>
        <fullName evidence="3">Multidrug export protein MepA</fullName>
    </recommendedName>
</protein>
<dbReference type="AlphaFoldDB" id="A0A919S097"/>
<keyword evidence="7 10" id="KW-1133">Transmembrane helix</keyword>
<dbReference type="InterPro" id="IPR048279">
    <property type="entry name" value="MdtK-like"/>
</dbReference>
<evidence type="ECO:0000256" key="8">
    <source>
        <dbReference type="ARBA" id="ARBA00023136"/>
    </source>
</evidence>
<evidence type="ECO:0000256" key="9">
    <source>
        <dbReference type="ARBA" id="ARBA00023251"/>
    </source>
</evidence>
<feature type="transmembrane region" description="Helical" evidence="10">
    <location>
        <begin position="271"/>
        <end position="294"/>
    </location>
</feature>